<name>A0ABD0XM84_UMBPY</name>
<dbReference type="InterPro" id="IPR003599">
    <property type="entry name" value="Ig_sub"/>
</dbReference>
<evidence type="ECO:0000256" key="3">
    <source>
        <dbReference type="ARBA" id="ARBA00022737"/>
    </source>
</evidence>
<sequence>MCTAHFNEFCDRCTMERCQLFAFSLLAFITIADSSDPNSFKKSVTGYRGEDITLDCKLLTGHLIQVDWHWTSGNNNVKTKIALNDPQIGPIFYDSPLKEKLVFSDDSSLTIKNVEMNDTGTYTCVMTTFPSGSFERDITLTVLDPPQSSGVIIRIVISVLLLIITMTTITYVFIARKRTT</sequence>
<feature type="domain" description="Ig-like" evidence="9">
    <location>
        <begin position="37"/>
        <end position="141"/>
    </location>
</feature>
<accession>A0ABD0XM84</accession>
<keyword evidence="5" id="KW-1015">Disulfide bond</keyword>
<keyword evidence="11" id="KW-1185">Reference proteome</keyword>
<gene>
    <name evidence="10" type="ORF">UPYG_G00152640</name>
</gene>
<evidence type="ECO:0000256" key="5">
    <source>
        <dbReference type="ARBA" id="ARBA00023157"/>
    </source>
</evidence>
<dbReference type="SUPFAM" id="SSF48726">
    <property type="entry name" value="Immunoglobulin"/>
    <property type="match status" value="1"/>
</dbReference>
<dbReference type="GO" id="GO:0016020">
    <property type="term" value="C:membrane"/>
    <property type="evidence" value="ECO:0007669"/>
    <property type="project" value="UniProtKB-SubCell"/>
</dbReference>
<dbReference type="Gene3D" id="2.60.40.10">
    <property type="entry name" value="Immunoglobulins"/>
    <property type="match status" value="1"/>
</dbReference>
<reference evidence="10 11" key="1">
    <citation type="submission" date="2024-06" db="EMBL/GenBank/DDBJ databases">
        <authorList>
            <person name="Pan Q."/>
            <person name="Wen M."/>
            <person name="Jouanno E."/>
            <person name="Zahm M."/>
            <person name="Klopp C."/>
            <person name="Cabau C."/>
            <person name="Louis A."/>
            <person name="Berthelot C."/>
            <person name="Parey E."/>
            <person name="Roest Crollius H."/>
            <person name="Montfort J."/>
            <person name="Robinson-Rechavi M."/>
            <person name="Bouchez O."/>
            <person name="Lampietro C."/>
            <person name="Lopez Roques C."/>
            <person name="Donnadieu C."/>
            <person name="Postlethwait J."/>
            <person name="Bobe J."/>
            <person name="Verreycken H."/>
            <person name="Guiguen Y."/>
        </authorList>
    </citation>
    <scope>NUCLEOTIDE SEQUENCE [LARGE SCALE GENOMIC DNA]</scope>
    <source>
        <strain evidence="10">Up_M1</strain>
        <tissue evidence="10">Testis</tissue>
    </source>
</reference>
<comment type="subcellular location">
    <subcellularLocation>
        <location evidence="1">Membrane</location>
    </subcellularLocation>
</comment>
<feature type="signal peptide" evidence="8">
    <location>
        <begin position="1"/>
        <end position="34"/>
    </location>
</feature>
<comment type="caution">
    <text evidence="10">The sequence shown here is derived from an EMBL/GenBank/DDBJ whole genome shotgun (WGS) entry which is preliminary data.</text>
</comment>
<dbReference type="PANTHER" id="PTHR23277:SF108">
    <property type="entry name" value="FASCICLIN-3"/>
    <property type="match status" value="1"/>
</dbReference>
<proteinExistence type="predicted"/>
<evidence type="ECO:0000259" key="9">
    <source>
        <dbReference type="PROSITE" id="PS50835"/>
    </source>
</evidence>
<keyword evidence="3" id="KW-0677">Repeat</keyword>
<dbReference type="SMART" id="SM00406">
    <property type="entry name" value="IGv"/>
    <property type="match status" value="1"/>
</dbReference>
<evidence type="ECO:0000256" key="8">
    <source>
        <dbReference type="SAM" id="SignalP"/>
    </source>
</evidence>
<organism evidence="10 11">
    <name type="scientific">Umbra pygmaea</name>
    <name type="common">Eastern mudminnow</name>
    <dbReference type="NCBI Taxonomy" id="75934"/>
    <lineage>
        <taxon>Eukaryota</taxon>
        <taxon>Metazoa</taxon>
        <taxon>Chordata</taxon>
        <taxon>Craniata</taxon>
        <taxon>Vertebrata</taxon>
        <taxon>Euteleostomi</taxon>
        <taxon>Actinopterygii</taxon>
        <taxon>Neopterygii</taxon>
        <taxon>Teleostei</taxon>
        <taxon>Protacanthopterygii</taxon>
        <taxon>Esociformes</taxon>
        <taxon>Umbridae</taxon>
        <taxon>Umbra</taxon>
    </lineage>
</organism>
<dbReference type="Pfam" id="PF07686">
    <property type="entry name" value="V-set"/>
    <property type="match status" value="1"/>
</dbReference>
<feature type="chain" id="PRO_5044855765" description="Ig-like domain-containing protein" evidence="8">
    <location>
        <begin position="35"/>
        <end position="180"/>
    </location>
</feature>
<keyword evidence="4 7" id="KW-0472">Membrane</keyword>
<protein>
    <recommendedName>
        <fullName evidence="9">Ig-like domain-containing protein</fullName>
    </recommendedName>
</protein>
<dbReference type="AlphaFoldDB" id="A0ABD0XM84"/>
<evidence type="ECO:0000256" key="1">
    <source>
        <dbReference type="ARBA" id="ARBA00004370"/>
    </source>
</evidence>
<dbReference type="InterPro" id="IPR036179">
    <property type="entry name" value="Ig-like_dom_sf"/>
</dbReference>
<dbReference type="EMBL" id="JAGEUA010000004">
    <property type="protein sequence ID" value="KAL0985079.1"/>
    <property type="molecule type" value="Genomic_DNA"/>
</dbReference>
<keyword evidence="6" id="KW-0325">Glycoprotein</keyword>
<dbReference type="InterPro" id="IPR051427">
    <property type="entry name" value="Nectin/Nectin-like"/>
</dbReference>
<feature type="transmembrane region" description="Helical" evidence="7">
    <location>
        <begin position="151"/>
        <end position="174"/>
    </location>
</feature>
<evidence type="ECO:0000256" key="4">
    <source>
        <dbReference type="ARBA" id="ARBA00023136"/>
    </source>
</evidence>
<keyword evidence="7" id="KW-1133">Transmembrane helix</keyword>
<dbReference type="SMART" id="SM00409">
    <property type="entry name" value="IG"/>
    <property type="match status" value="1"/>
</dbReference>
<dbReference type="InterPro" id="IPR013106">
    <property type="entry name" value="Ig_V-set"/>
</dbReference>
<dbReference type="PANTHER" id="PTHR23277">
    <property type="entry name" value="NECTIN-RELATED"/>
    <property type="match status" value="1"/>
</dbReference>
<dbReference type="PROSITE" id="PS50835">
    <property type="entry name" value="IG_LIKE"/>
    <property type="match status" value="1"/>
</dbReference>
<dbReference type="Proteomes" id="UP001557470">
    <property type="component" value="Unassembled WGS sequence"/>
</dbReference>
<keyword evidence="7" id="KW-0812">Transmembrane</keyword>
<evidence type="ECO:0000256" key="7">
    <source>
        <dbReference type="SAM" id="Phobius"/>
    </source>
</evidence>
<evidence type="ECO:0000313" key="11">
    <source>
        <dbReference type="Proteomes" id="UP001557470"/>
    </source>
</evidence>
<dbReference type="InterPro" id="IPR013783">
    <property type="entry name" value="Ig-like_fold"/>
</dbReference>
<evidence type="ECO:0000256" key="2">
    <source>
        <dbReference type="ARBA" id="ARBA00022729"/>
    </source>
</evidence>
<keyword evidence="2 8" id="KW-0732">Signal</keyword>
<dbReference type="InterPro" id="IPR007110">
    <property type="entry name" value="Ig-like_dom"/>
</dbReference>
<evidence type="ECO:0000256" key="6">
    <source>
        <dbReference type="ARBA" id="ARBA00023180"/>
    </source>
</evidence>
<evidence type="ECO:0000313" key="10">
    <source>
        <dbReference type="EMBL" id="KAL0985079.1"/>
    </source>
</evidence>